<name>A0A364K7W6_9BACL</name>
<dbReference type="GO" id="GO:0003700">
    <property type="term" value="F:DNA-binding transcription factor activity"/>
    <property type="evidence" value="ECO:0007669"/>
    <property type="project" value="InterPro"/>
</dbReference>
<dbReference type="InterPro" id="IPR000835">
    <property type="entry name" value="HTH_MarR-typ"/>
</dbReference>
<evidence type="ECO:0000313" key="4">
    <source>
        <dbReference type="Proteomes" id="UP000251213"/>
    </source>
</evidence>
<dbReference type="GO" id="GO:0003677">
    <property type="term" value="F:DNA binding"/>
    <property type="evidence" value="ECO:0007669"/>
    <property type="project" value="UniProtKB-KW"/>
</dbReference>
<keyword evidence="4" id="KW-1185">Reference proteome</keyword>
<keyword evidence="1" id="KW-0238">DNA-binding</keyword>
<dbReference type="PANTHER" id="PTHR33164">
    <property type="entry name" value="TRANSCRIPTIONAL REGULATOR, MARR FAMILY"/>
    <property type="match status" value="1"/>
</dbReference>
<dbReference type="PANTHER" id="PTHR33164:SF106">
    <property type="entry name" value="TRANSCRIPTIONAL REGULATORY PROTEIN"/>
    <property type="match status" value="1"/>
</dbReference>
<dbReference type="OrthoDB" id="162531at2"/>
<dbReference type="RefSeq" id="WP_113658068.1">
    <property type="nucleotide sequence ID" value="NZ_KZ845664.1"/>
</dbReference>
<protein>
    <submittedName>
        <fullName evidence="3">MarR family transcriptional regulator</fullName>
    </submittedName>
</protein>
<organism evidence="3 4">
    <name type="scientific">Thermoflavimicrobium daqui</name>
    <dbReference type="NCBI Taxonomy" id="2137476"/>
    <lineage>
        <taxon>Bacteria</taxon>
        <taxon>Bacillati</taxon>
        <taxon>Bacillota</taxon>
        <taxon>Bacilli</taxon>
        <taxon>Bacillales</taxon>
        <taxon>Thermoactinomycetaceae</taxon>
        <taxon>Thermoflavimicrobium</taxon>
    </lineage>
</organism>
<evidence type="ECO:0000259" key="2">
    <source>
        <dbReference type="PROSITE" id="PS50995"/>
    </source>
</evidence>
<dbReference type="EMBL" id="QJKK01000002">
    <property type="protein sequence ID" value="RAL26383.1"/>
    <property type="molecule type" value="Genomic_DNA"/>
</dbReference>
<evidence type="ECO:0000256" key="1">
    <source>
        <dbReference type="ARBA" id="ARBA00023125"/>
    </source>
</evidence>
<evidence type="ECO:0000313" key="3">
    <source>
        <dbReference type="EMBL" id="RAL26383.1"/>
    </source>
</evidence>
<dbReference type="InterPro" id="IPR039422">
    <property type="entry name" value="MarR/SlyA-like"/>
</dbReference>
<sequence length="152" mass="17178">MLNRNPGHELSLRVVLFHQALADRLGINITDHKCLGILHEEGAIPAGRLAELTGLTTGAITAVIDRLERAGFVCREKDPKDRRRVIIQPNMEKAKNEIQPLMEPMIQEMSQLMSSFNQQELEAISRYIDKTIHILEQAASKLQKAKNTSRDK</sequence>
<dbReference type="InterPro" id="IPR036388">
    <property type="entry name" value="WH-like_DNA-bd_sf"/>
</dbReference>
<feature type="domain" description="HTH marR-type" evidence="2">
    <location>
        <begin position="1"/>
        <end position="133"/>
    </location>
</feature>
<dbReference type="GO" id="GO:0006950">
    <property type="term" value="P:response to stress"/>
    <property type="evidence" value="ECO:0007669"/>
    <property type="project" value="TreeGrafter"/>
</dbReference>
<reference evidence="3 4" key="1">
    <citation type="submission" date="2018-06" db="EMBL/GenBank/DDBJ databases">
        <title>Thermoflavimicrobium daqus sp. nov., a thermophilic microbe isolated from Moutai-flavour Daqu.</title>
        <authorList>
            <person name="Wang X."/>
            <person name="Zhou H."/>
        </authorList>
    </citation>
    <scope>NUCLEOTIDE SEQUENCE [LARGE SCALE GENOMIC DNA]</scope>
    <source>
        <strain evidence="3 4">FBKL4.011</strain>
    </source>
</reference>
<dbReference type="AlphaFoldDB" id="A0A364K7W6"/>
<dbReference type="Proteomes" id="UP000251213">
    <property type="component" value="Unassembled WGS sequence"/>
</dbReference>
<dbReference type="SMART" id="SM00347">
    <property type="entry name" value="HTH_MARR"/>
    <property type="match status" value="1"/>
</dbReference>
<dbReference type="InterPro" id="IPR036390">
    <property type="entry name" value="WH_DNA-bd_sf"/>
</dbReference>
<accession>A0A364K7W6</accession>
<reference evidence="3 4" key="2">
    <citation type="submission" date="2018-06" db="EMBL/GenBank/DDBJ databases">
        <authorList>
            <person name="Zhirakovskaya E."/>
        </authorList>
    </citation>
    <scope>NUCLEOTIDE SEQUENCE [LARGE SCALE GENOMIC DNA]</scope>
    <source>
        <strain evidence="3 4">FBKL4.011</strain>
    </source>
</reference>
<comment type="caution">
    <text evidence="3">The sequence shown here is derived from an EMBL/GenBank/DDBJ whole genome shotgun (WGS) entry which is preliminary data.</text>
</comment>
<proteinExistence type="predicted"/>
<gene>
    <name evidence="3" type="ORF">DL897_05170</name>
</gene>
<dbReference type="PROSITE" id="PS50995">
    <property type="entry name" value="HTH_MARR_2"/>
    <property type="match status" value="1"/>
</dbReference>
<dbReference type="SUPFAM" id="SSF46785">
    <property type="entry name" value="Winged helix' DNA-binding domain"/>
    <property type="match status" value="1"/>
</dbReference>
<dbReference type="Pfam" id="PF01047">
    <property type="entry name" value="MarR"/>
    <property type="match status" value="1"/>
</dbReference>
<dbReference type="Gene3D" id="1.10.10.10">
    <property type="entry name" value="Winged helix-like DNA-binding domain superfamily/Winged helix DNA-binding domain"/>
    <property type="match status" value="1"/>
</dbReference>